<evidence type="ECO:0000313" key="2">
    <source>
        <dbReference type="EMBL" id="TKW12513.1"/>
    </source>
</evidence>
<name>A0A4U6UEL3_SETVI</name>
<accession>A0A4U6UEL3</accession>
<gene>
    <name evidence="2" type="ORF">SEVIR_5G040700v2</name>
</gene>
<evidence type="ECO:0000313" key="3">
    <source>
        <dbReference type="Proteomes" id="UP000298652"/>
    </source>
</evidence>
<evidence type="ECO:0000256" key="1">
    <source>
        <dbReference type="SAM" id="MobiDB-lite"/>
    </source>
</evidence>
<dbReference type="Proteomes" id="UP000298652">
    <property type="component" value="Chromosome 5"/>
</dbReference>
<dbReference type="EMBL" id="CM016556">
    <property type="protein sequence ID" value="TKW12513.1"/>
    <property type="molecule type" value="Genomic_DNA"/>
</dbReference>
<feature type="compositionally biased region" description="Polar residues" evidence="1">
    <location>
        <begin position="33"/>
        <end position="46"/>
    </location>
</feature>
<proteinExistence type="predicted"/>
<dbReference type="Gramene" id="TKW12513">
    <property type="protein sequence ID" value="TKW12513"/>
    <property type="gene ID" value="SEVIR_5G040700v2"/>
</dbReference>
<keyword evidence="3" id="KW-1185">Reference proteome</keyword>
<reference evidence="2" key="1">
    <citation type="submission" date="2019-03" db="EMBL/GenBank/DDBJ databases">
        <title>WGS assembly of Setaria viridis.</title>
        <authorList>
            <person name="Huang P."/>
            <person name="Jenkins J."/>
            <person name="Grimwood J."/>
            <person name="Barry K."/>
            <person name="Healey A."/>
            <person name="Mamidi S."/>
            <person name="Sreedasyam A."/>
            <person name="Shu S."/>
            <person name="Feldman M."/>
            <person name="Wu J."/>
            <person name="Yu Y."/>
            <person name="Chen C."/>
            <person name="Johnson J."/>
            <person name="Rokhsar D."/>
            <person name="Baxter I."/>
            <person name="Schmutz J."/>
            <person name="Brutnell T."/>
            <person name="Kellogg E."/>
        </authorList>
    </citation>
    <scope>NUCLEOTIDE SEQUENCE [LARGE SCALE GENOMIC DNA]</scope>
</reference>
<organism evidence="2 3">
    <name type="scientific">Setaria viridis</name>
    <name type="common">Green bristlegrass</name>
    <name type="synonym">Setaria italica subsp. viridis</name>
    <dbReference type="NCBI Taxonomy" id="4556"/>
    <lineage>
        <taxon>Eukaryota</taxon>
        <taxon>Viridiplantae</taxon>
        <taxon>Streptophyta</taxon>
        <taxon>Embryophyta</taxon>
        <taxon>Tracheophyta</taxon>
        <taxon>Spermatophyta</taxon>
        <taxon>Magnoliopsida</taxon>
        <taxon>Liliopsida</taxon>
        <taxon>Poales</taxon>
        <taxon>Poaceae</taxon>
        <taxon>PACMAD clade</taxon>
        <taxon>Panicoideae</taxon>
        <taxon>Panicodae</taxon>
        <taxon>Paniceae</taxon>
        <taxon>Cenchrinae</taxon>
        <taxon>Setaria</taxon>
    </lineage>
</organism>
<protein>
    <submittedName>
        <fullName evidence="2">Uncharacterized protein</fullName>
    </submittedName>
</protein>
<feature type="region of interest" description="Disordered" evidence="1">
    <location>
        <begin position="27"/>
        <end position="91"/>
    </location>
</feature>
<sequence>MHQISKVKKGVTSQRCLRCKLPIKLVTPHLHPPNNSLEIPPSSNKNGKQKRITEGIKKRFSGINVAKRANSRGSGCDAKTNRTAKPQNLEP</sequence>
<dbReference type="AlphaFoldDB" id="A0A4U6UEL3"/>
<feature type="compositionally biased region" description="Polar residues" evidence="1">
    <location>
        <begin position="81"/>
        <end position="91"/>
    </location>
</feature>